<reference evidence="2 3" key="1">
    <citation type="journal article" date="2015" name="Plant Cell">
        <title>Oil accumulation by the oleaginous diatom Fistulifera solaris as revealed by the genome and transcriptome.</title>
        <authorList>
            <person name="Tanaka T."/>
            <person name="Maeda Y."/>
            <person name="Veluchamy A."/>
            <person name="Tanaka M."/>
            <person name="Abida H."/>
            <person name="Marechal E."/>
            <person name="Bowler C."/>
            <person name="Muto M."/>
            <person name="Sunaga Y."/>
            <person name="Tanaka M."/>
            <person name="Yoshino T."/>
            <person name="Taniguchi T."/>
            <person name="Fukuda Y."/>
            <person name="Nemoto M."/>
            <person name="Matsumoto M."/>
            <person name="Wong P.S."/>
            <person name="Aburatani S."/>
            <person name="Fujibuchi W."/>
        </authorList>
    </citation>
    <scope>NUCLEOTIDE SEQUENCE [LARGE SCALE GENOMIC DNA]</scope>
    <source>
        <strain evidence="2 3">JPCC DA0580</strain>
    </source>
</reference>
<dbReference type="PANTHER" id="PTHR33975">
    <property type="entry name" value="MYELIN-ASSOCIATED OLIGODENDROCYTE BASIC PROTEIN"/>
    <property type="match status" value="1"/>
</dbReference>
<dbReference type="InParanoid" id="A0A1Z5K9L5"/>
<keyword evidence="1" id="KW-0732">Signal</keyword>
<gene>
    <name evidence="2" type="ORF">FisN_24Lu129</name>
</gene>
<dbReference type="EMBL" id="BDSP01000191">
    <property type="protein sequence ID" value="GAX22835.1"/>
    <property type="molecule type" value="Genomic_DNA"/>
</dbReference>
<dbReference type="Proteomes" id="UP000198406">
    <property type="component" value="Unassembled WGS sequence"/>
</dbReference>
<feature type="signal peptide" evidence="1">
    <location>
        <begin position="1"/>
        <end position="20"/>
    </location>
</feature>
<dbReference type="AlphaFoldDB" id="A0A1Z5K9L5"/>
<dbReference type="Pfam" id="PF07466">
    <property type="entry name" value="DUF1517"/>
    <property type="match status" value="1"/>
</dbReference>
<protein>
    <submittedName>
        <fullName evidence="2">Uncharacterized protein</fullName>
    </submittedName>
</protein>
<organism evidence="2 3">
    <name type="scientific">Fistulifera solaris</name>
    <name type="common">Oleaginous diatom</name>
    <dbReference type="NCBI Taxonomy" id="1519565"/>
    <lineage>
        <taxon>Eukaryota</taxon>
        <taxon>Sar</taxon>
        <taxon>Stramenopiles</taxon>
        <taxon>Ochrophyta</taxon>
        <taxon>Bacillariophyta</taxon>
        <taxon>Bacillariophyceae</taxon>
        <taxon>Bacillariophycidae</taxon>
        <taxon>Naviculales</taxon>
        <taxon>Naviculaceae</taxon>
        <taxon>Fistulifera</taxon>
    </lineage>
</organism>
<dbReference type="OrthoDB" id="542507at2759"/>
<proteinExistence type="predicted"/>
<evidence type="ECO:0000313" key="2">
    <source>
        <dbReference type="EMBL" id="GAX22835.1"/>
    </source>
</evidence>
<dbReference type="InterPro" id="IPR010903">
    <property type="entry name" value="DUF1517"/>
</dbReference>
<name>A0A1Z5K9L5_FISSO</name>
<feature type="chain" id="PRO_5012848647" evidence="1">
    <location>
        <begin position="21"/>
        <end position="234"/>
    </location>
</feature>
<dbReference type="PANTHER" id="PTHR33975:SF2">
    <property type="entry name" value="MYELIN-ASSOCIATED OLIGODENDROCYTE BASIC PROTEIN"/>
    <property type="match status" value="1"/>
</dbReference>
<evidence type="ECO:0000313" key="3">
    <source>
        <dbReference type="Proteomes" id="UP000198406"/>
    </source>
</evidence>
<evidence type="ECO:0000256" key="1">
    <source>
        <dbReference type="SAM" id="SignalP"/>
    </source>
</evidence>
<keyword evidence="3" id="KW-1185">Reference proteome</keyword>
<dbReference type="InterPro" id="IPR053023">
    <property type="entry name" value="FLAP_modulator"/>
</dbReference>
<accession>A0A1Z5K9L5</accession>
<comment type="caution">
    <text evidence="2">The sequence shown here is derived from an EMBL/GenBank/DDBJ whole genome shotgun (WGS) entry which is preliminary data.</text>
</comment>
<sequence>MKSWFAVYFWGFSLIASFAPAPRISKQRVHNPSLFLFDKFFEEEGVLGKGITVGKVQVALFSKERGKDSIFGDLERKARSTGGSSAHLALLVKEVCLALLRRSDDWTAASSESQWFKFRESARAEAQFHEWADAEALKFEKEYIPGIDTADKGSSTMVVVSLIIEIEGDSTQFNGAGFSMEATRQVLTSLANNAVVAEGEVLSAAEVLWTPSARDETLTSHDLMTDFPSLITLG</sequence>